<dbReference type="CDD" id="cd00019">
    <property type="entry name" value="AP2Ec"/>
    <property type="match status" value="1"/>
</dbReference>
<reference evidence="2" key="1">
    <citation type="journal article" date="2020" name="mSystems">
        <title>Genome- and Community-Level Interaction Insights into Carbon Utilization and Element Cycling Functions of Hydrothermarchaeota in Hydrothermal Sediment.</title>
        <authorList>
            <person name="Zhou Z."/>
            <person name="Liu Y."/>
            <person name="Xu W."/>
            <person name="Pan J."/>
            <person name="Luo Z.H."/>
            <person name="Li M."/>
        </authorList>
    </citation>
    <scope>NUCLEOTIDE SEQUENCE [LARGE SCALE GENOMIC DNA]</scope>
    <source>
        <strain evidence="2">SpSt-658</strain>
    </source>
</reference>
<dbReference type="EMBL" id="DTCA01000089">
    <property type="protein sequence ID" value="HGM07327.1"/>
    <property type="molecule type" value="Genomic_DNA"/>
</dbReference>
<dbReference type="AlphaFoldDB" id="A0A7C4D0L7"/>
<dbReference type="PANTHER" id="PTHR21445">
    <property type="entry name" value="ENDONUCLEASE IV ENDODEOXYRIBONUCLEASE IV"/>
    <property type="match status" value="1"/>
</dbReference>
<protein>
    <recommendedName>
        <fullName evidence="1">Xylose isomerase-like TIM barrel domain-containing protein</fullName>
    </recommendedName>
</protein>
<dbReference type="PANTHER" id="PTHR21445:SF0">
    <property type="entry name" value="APURINIC-APYRIMIDINIC ENDONUCLEASE"/>
    <property type="match status" value="1"/>
</dbReference>
<organism evidence="2">
    <name type="scientific">Ignisphaera aggregans</name>
    <dbReference type="NCBI Taxonomy" id="334771"/>
    <lineage>
        <taxon>Archaea</taxon>
        <taxon>Thermoproteota</taxon>
        <taxon>Thermoprotei</taxon>
        <taxon>Desulfurococcales</taxon>
        <taxon>Desulfurococcaceae</taxon>
        <taxon>Ignisphaera</taxon>
    </lineage>
</organism>
<dbReference type="GO" id="GO:0006284">
    <property type="term" value="P:base-excision repair"/>
    <property type="evidence" value="ECO:0007669"/>
    <property type="project" value="TreeGrafter"/>
</dbReference>
<dbReference type="GO" id="GO:0008270">
    <property type="term" value="F:zinc ion binding"/>
    <property type="evidence" value="ECO:0007669"/>
    <property type="project" value="InterPro"/>
</dbReference>
<name>A0A7C4D0L7_9CREN</name>
<dbReference type="GO" id="GO:0008081">
    <property type="term" value="F:phosphoric diester hydrolase activity"/>
    <property type="evidence" value="ECO:0007669"/>
    <property type="project" value="TreeGrafter"/>
</dbReference>
<dbReference type="GO" id="GO:0003906">
    <property type="term" value="F:DNA-(apurinic or apyrimidinic site) endonuclease activity"/>
    <property type="evidence" value="ECO:0007669"/>
    <property type="project" value="TreeGrafter"/>
</dbReference>
<dbReference type="GO" id="GO:0003677">
    <property type="term" value="F:DNA binding"/>
    <property type="evidence" value="ECO:0007669"/>
    <property type="project" value="InterPro"/>
</dbReference>
<feature type="domain" description="Xylose isomerase-like TIM barrel" evidence="1">
    <location>
        <begin position="29"/>
        <end position="266"/>
    </location>
</feature>
<proteinExistence type="predicted"/>
<gene>
    <name evidence="2" type="ORF">ENU31_02825</name>
</gene>
<dbReference type="InterPro" id="IPR036237">
    <property type="entry name" value="Xyl_isomerase-like_sf"/>
</dbReference>
<comment type="caution">
    <text evidence="2">The sequence shown here is derived from an EMBL/GenBank/DDBJ whole genome shotgun (WGS) entry which is preliminary data.</text>
</comment>
<evidence type="ECO:0000313" key="2">
    <source>
        <dbReference type="EMBL" id="HGM07327.1"/>
    </source>
</evidence>
<dbReference type="InterPro" id="IPR013022">
    <property type="entry name" value="Xyl_isomerase-like_TIM-brl"/>
</dbReference>
<dbReference type="InterPro" id="IPR001719">
    <property type="entry name" value="AP_endonuc_2"/>
</dbReference>
<evidence type="ECO:0000259" key="1">
    <source>
        <dbReference type="Pfam" id="PF01261"/>
    </source>
</evidence>
<dbReference type="SMART" id="SM00518">
    <property type="entry name" value="AP2Ec"/>
    <property type="match status" value="1"/>
</dbReference>
<dbReference type="Gene3D" id="3.20.20.150">
    <property type="entry name" value="Divalent-metal-dependent TIM barrel enzymes"/>
    <property type="match status" value="1"/>
</dbReference>
<sequence length="281" mass="31937">MFEPSKLHFGTAGIPNSTPRKNTINGIKRIIELELDGMEIEFVRGIKMSLELAEEVKNVAEESGVLLTVHAPYYINLNSSDSSKVQASIQRIVESAKIGYKAGAWSVVFHSGYYSNSSPEAVYSNIRNALKVAIDILRDSDIKIWLRPELMGSKSEFGSLEEIIMLSEELDYYVLPCIDFAHLHARTIGKYNTYEEFREVLVTIENRLRRTALNNMHIHVSGIEYGNKGEIRHLNLNESDFNYIDLMKILKEFNVKGIVISESPNLEDDALLMKNTYLRIS</sequence>
<dbReference type="SUPFAM" id="SSF51658">
    <property type="entry name" value="Xylose isomerase-like"/>
    <property type="match status" value="1"/>
</dbReference>
<dbReference type="Pfam" id="PF01261">
    <property type="entry name" value="AP_endonuc_2"/>
    <property type="match status" value="1"/>
</dbReference>
<accession>A0A7C4D0L7</accession>
<dbReference type="FunFam" id="3.20.20.150:FF:000017">
    <property type="entry name" value="Endonuclease IV related protein"/>
    <property type="match status" value="1"/>
</dbReference>